<protein>
    <submittedName>
        <fullName evidence="2">Uncharacterized protein</fullName>
    </submittedName>
</protein>
<sequence>MSEVYKGTNAEEQKPQEENGQYEQYMKDHPETIIAPEDLRECGPEIAELEEMIVSFESAHPLAELLLIIDLTPELDVLFKNDRDMSAEEIESAINNLLPEDARVYEVRTNAKNILITILEKLYILAKETNISPEKHEELKAKYMRLSRAVGIINNNKVDHNR</sequence>
<evidence type="ECO:0000256" key="1">
    <source>
        <dbReference type="SAM" id="MobiDB-lite"/>
    </source>
</evidence>
<proteinExistence type="predicted"/>
<accession>A0A0G1HZ65</accession>
<evidence type="ECO:0000313" key="2">
    <source>
        <dbReference type="EMBL" id="KKT24942.1"/>
    </source>
</evidence>
<comment type="caution">
    <text evidence="2">The sequence shown here is derived from an EMBL/GenBank/DDBJ whole genome shotgun (WGS) entry which is preliminary data.</text>
</comment>
<organism evidence="2 3">
    <name type="scientific">Candidatus Nomurabacteria bacterium GW2011_GWF2_43_8</name>
    <dbReference type="NCBI Taxonomy" id="1618779"/>
    <lineage>
        <taxon>Bacteria</taxon>
        <taxon>Candidatus Nomuraibacteriota</taxon>
    </lineage>
</organism>
<evidence type="ECO:0000313" key="3">
    <source>
        <dbReference type="Proteomes" id="UP000033831"/>
    </source>
</evidence>
<name>A0A0G1HZ65_9BACT</name>
<dbReference type="Proteomes" id="UP000033831">
    <property type="component" value="Unassembled WGS sequence"/>
</dbReference>
<feature type="region of interest" description="Disordered" evidence="1">
    <location>
        <begin position="1"/>
        <end position="20"/>
    </location>
</feature>
<dbReference type="AlphaFoldDB" id="A0A0G1HZ65"/>
<gene>
    <name evidence="2" type="ORF">UW07_C0005G0003</name>
</gene>
<dbReference type="EMBL" id="LCGX01000005">
    <property type="protein sequence ID" value="KKT24942.1"/>
    <property type="molecule type" value="Genomic_DNA"/>
</dbReference>
<reference evidence="2 3" key="1">
    <citation type="journal article" date="2015" name="Nature">
        <title>rRNA introns, odd ribosomes, and small enigmatic genomes across a large radiation of phyla.</title>
        <authorList>
            <person name="Brown C.T."/>
            <person name="Hug L.A."/>
            <person name="Thomas B.C."/>
            <person name="Sharon I."/>
            <person name="Castelle C.J."/>
            <person name="Singh A."/>
            <person name="Wilkins M.J."/>
            <person name="Williams K.H."/>
            <person name="Banfield J.F."/>
        </authorList>
    </citation>
    <scope>NUCLEOTIDE SEQUENCE [LARGE SCALE GENOMIC DNA]</scope>
</reference>